<evidence type="ECO:0000313" key="3">
    <source>
        <dbReference type="Proteomes" id="UP000824540"/>
    </source>
</evidence>
<feature type="compositionally biased region" description="Basic and acidic residues" evidence="1">
    <location>
        <begin position="11"/>
        <end position="20"/>
    </location>
</feature>
<gene>
    <name evidence="2" type="ORF">JZ751_017846</name>
</gene>
<keyword evidence="3" id="KW-1185">Reference proteome</keyword>
<organism evidence="2 3">
    <name type="scientific">Albula glossodonta</name>
    <name type="common">roundjaw bonefish</name>
    <dbReference type="NCBI Taxonomy" id="121402"/>
    <lineage>
        <taxon>Eukaryota</taxon>
        <taxon>Metazoa</taxon>
        <taxon>Chordata</taxon>
        <taxon>Craniata</taxon>
        <taxon>Vertebrata</taxon>
        <taxon>Euteleostomi</taxon>
        <taxon>Actinopterygii</taxon>
        <taxon>Neopterygii</taxon>
        <taxon>Teleostei</taxon>
        <taxon>Albuliformes</taxon>
        <taxon>Albulidae</taxon>
        <taxon>Albula</taxon>
    </lineage>
</organism>
<feature type="region of interest" description="Disordered" evidence="1">
    <location>
        <begin position="1"/>
        <end position="44"/>
    </location>
</feature>
<accession>A0A8T2PPJ1</accession>
<name>A0A8T2PPJ1_9TELE</name>
<dbReference type="EMBL" id="JAFBMS010000004">
    <property type="protein sequence ID" value="KAG9353270.1"/>
    <property type="molecule type" value="Genomic_DNA"/>
</dbReference>
<protein>
    <submittedName>
        <fullName evidence="2">Uncharacterized protein</fullName>
    </submittedName>
</protein>
<evidence type="ECO:0000313" key="2">
    <source>
        <dbReference type="EMBL" id="KAG9353270.1"/>
    </source>
</evidence>
<dbReference type="AlphaFoldDB" id="A0A8T2PPJ1"/>
<comment type="caution">
    <text evidence="2">The sequence shown here is derived from an EMBL/GenBank/DDBJ whole genome shotgun (WGS) entry which is preliminary data.</text>
</comment>
<evidence type="ECO:0000256" key="1">
    <source>
        <dbReference type="SAM" id="MobiDB-lite"/>
    </source>
</evidence>
<dbReference type="Proteomes" id="UP000824540">
    <property type="component" value="Unassembled WGS sequence"/>
</dbReference>
<sequence length="141" mass="15507">MLQSPSADLSRLYREQKRPNCEPTRVHPHPHPPPPPPPYSAGRGVETLAESSKLSQYGNVTGFTRYPAEMELESTDGAVQFTCGKQSCTQKTRQISMGDVYGSLYVLPSQRRRLHQAACASCKSHAEYSSNANIAQLSVLS</sequence>
<proteinExistence type="predicted"/>
<reference evidence="2" key="1">
    <citation type="thesis" date="2021" institute="BYU ScholarsArchive" country="Provo, UT, USA">
        <title>Applications of and Algorithms for Genome Assembly and Genomic Analyses with an Emphasis on Marine Teleosts.</title>
        <authorList>
            <person name="Pickett B.D."/>
        </authorList>
    </citation>
    <scope>NUCLEOTIDE SEQUENCE</scope>
    <source>
        <strain evidence="2">HI-2016</strain>
    </source>
</reference>